<name>A0AAD3H2R1_9STRA</name>
<feature type="region of interest" description="Disordered" evidence="2">
    <location>
        <begin position="894"/>
        <end position="927"/>
    </location>
</feature>
<feature type="coiled-coil region" evidence="1">
    <location>
        <begin position="766"/>
        <end position="793"/>
    </location>
</feature>
<dbReference type="PANTHER" id="PTHR19327">
    <property type="entry name" value="GOLGIN"/>
    <property type="match status" value="1"/>
</dbReference>
<keyword evidence="4" id="KW-1185">Reference proteome</keyword>
<feature type="compositionally biased region" description="Polar residues" evidence="2">
    <location>
        <begin position="894"/>
        <end position="907"/>
    </location>
</feature>
<reference evidence="3 4" key="1">
    <citation type="journal article" date="2021" name="Sci. Rep.">
        <title>The genome of the diatom Chaetoceros tenuissimus carries an ancient integrated fragment of an extant virus.</title>
        <authorList>
            <person name="Hongo Y."/>
            <person name="Kimura K."/>
            <person name="Takaki Y."/>
            <person name="Yoshida Y."/>
            <person name="Baba S."/>
            <person name="Kobayashi G."/>
            <person name="Nagasaki K."/>
            <person name="Hano T."/>
            <person name="Tomaru Y."/>
        </authorList>
    </citation>
    <scope>NUCLEOTIDE SEQUENCE [LARGE SCALE GENOMIC DNA]</scope>
    <source>
        <strain evidence="3 4">NIES-3715</strain>
    </source>
</reference>
<protein>
    <submittedName>
        <fullName evidence="3">Uncharacterized protein</fullName>
    </submittedName>
</protein>
<gene>
    <name evidence="3" type="ORF">CTEN210_04691</name>
</gene>
<evidence type="ECO:0000256" key="1">
    <source>
        <dbReference type="SAM" id="Coils"/>
    </source>
</evidence>
<feature type="coiled-coil region" evidence="1">
    <location>
        <begin position="527"/>
        <end position="718"/>
    </location>
</feature>
<comment type="caution">
    <text evidence="3">The sequence shown here is derived from an EMBL/GenBank/DDBJ whole genome shotgun (WGS) entry which is preliminary data.</text>
</comment>
<feature type="region of interest" description="Disordered" evidence="2">
    <location>
        <begin position="1"/>
        <end position="29"/>
    </location>
</feature>
<sequence>MQNHHPNIADEKGSQSHQQVKLSYSQSPSKYLNTSIGSAYEIKLPSSNERLAQRQQEVRSALKEIYSDMHSESKDEHKDNLEQITHHANHNVPDTPLLNFYNANTYTVNENSGESIEGESLSFDPVVLQDSDDLINQEGKEDDSDLISSDVGSASSLSSFSLPEIQEGASANASTSHQHIQAKSQTKSINNVNTSHLQANFATPQIRNHSIHASKDQMQSQDYVMYLQATIEKLKDENHHLQEELDIQKAEKVLLSPTKFQVELDSMRLAAEQVQLEAEEKVSTMERENKEIKDELENMKKLMTMNGVEQQYSTNELNDSVWEQAFNAILEQVCLLEESGLRKDPSLRMDHVVRDALIGMEESACGNDKFSKLESSLELYDYLERLAKGCGSCNTIDSIVSDGIESDKNAISEIGKRSHASGSESHTTGKYVSVGVDTDDLKCMGTLFTSALSSNNVSIIDAPLPHLQQKLSELQLENASLKGSNIHMKEQIVKYKKQVEMSSLDLEQKSSRLQQSFQLSEEQILHYNNLKKVNPQLQKEIGILKQNKCIIEEENRTVVERCVELESVAEDATQECETLQKKVFTLEQKVASLENSPQNLKQMQDIDDLNADLAMLQEQCDSLIATNAELELQLESACEKEVHLTKELEETKRELQLRREQIADLTRNLNKAKSTTTSDCNEKIKDLSVKLEKSKTQLRDLQEQFENVCSEKDSIDKKLRDQTEQSCKEISLLEEKIASMEQVHRDALVNIKKENEELLKVNTEKVEAFDKERQKMKQKLKDAYEELDTLKRRSQLGTDLEDECSRLRNLNGMIKAKIELVEDELCSMKEKNGSMRKQIATLETDCDNLRIENVSLADMKTDLEMEVKELEKSLSIEKQRCSDMEKELQIILSSINDDKTQPSSGREQNPEVKSILRLPSSIPENSRVGVQTPHTLSFGVATPAASHVNTFESPIPSTNAGSDPIEERIDRVNSAREKASQALRLISERKQKQEKMQKLNSLNETEKFVNNILNSCGKKWARS</sequence>
<feature type="coiled-coil region" evidence="1">
    <location>
        <begin position="224"/>
        <end position="305"/>
    </location>
</feature>
<dbReference type="EMBL" id="BLLK01000027">
    <property type="protein sequence ID" value="GFH48215.1"/>
    <property type="molecule type" value="Genomic_DNA"/>
</dbReference>
<keyword evidence="1" id="KW-0175">Coiled coil</keyword>
<accession>A0AAD3H2R1</accession>
<evidence type="ECO:0000256" key="2">
    <source>
        <dbReference type="SAM" id="MobiDB-lite"/>
    </source>
</evidence>
<organism evidence="3 4">
    <name type="scientific">Chaetoceros tenuissimus</name>
    <dbReference type="NCBI Taxonomy" id="426638"/>
    <lineage>
        <taxon>Eukaryota</taxon>
        <taxon>Sar</taxon>
        <taxon>Stramenopiles</taxon>
        <taxon>Ochrophyta</taxon>
        <taxon>Bacillariophyta</taxon>
        <taxon>Coscinodiscophyceae</taxon>
        <taxon>Chaetocerotophycidae</taxon>
        <taxon>Chaetocerotales</taxon>
        <taxon>Chaetocerotaceae</taxon>
        <taxon>Chaetoceros</taxon>
    </lineage>
</organism>
<dbReference type="PANTHER" id="PTHR19327:SF0">
    <property type="entry name" value="GOLGIN SUBFAMILY A MEMBER 4"/>
    <property type="match status" value="1"/>
</dbReference>
<evidence type="ECO:0000313" key="3">
    <source>
        <dbReference type="EMBL" id="GFH48215.1"/>
    </source>
</evidence>
<evidence type="ECO:0000313" key="4">
    <source>
        <dbReference type="Proteomes" id="UP001054902"/>
    </source>
</evidence>
<proteinExistence type="predicted"/>
<feature type="coiled-coil region" evidence="1">
    <location>
        <begin position="832"/>
        <end position="887"/>
    </location>
</feature>
<dbReference type="AlphaFoldDB" id="A0AAD3H2R1"/>
<feature type="compositionally biased region" description="Polar residues" evidence="2">
    <location>
        <begin position="15"/>
        <end position="29"/>
    </location>
</feature>
<dbReference type="Proteomes" id="UP001054902">
    <property type="component" value="Unassembled WGS sequence"/>
</dbReference>